<dbReference type="GO" id="GO:0005524">
    <property type="term" value="F:ATP binding"/>
    <property type="evidence" value="ECO:0007669"/>
    <property type="project" value="UniProtKB-KW"/>
</dbReference>
<evidence type="ECO:0000256" key="10">
    <source>
        <dbReference type="ARBA" id="ARBA00032441"/>
    </source>
</evidence>
<dbReference type="Pfam" id="PF02367">
    <property type="entry name" value="TsaE"/>
    <property type="match status" value="1"/>
</dbReference>
<dbReference type="Gene3D" id="3.40.50.300">
    <property type="entry name" value="P-loop containing nucleotide triphosphate hydrolases"/>
    <property type="match status" value="1"/>
</dbReference>
<comment type="caution">
    <text evidence="11">The sequence shown here is derived from an EMBL/GenBank/DDBJ whole genome shotgun (WGS) entry which is preliminary data.</text>
</comment>
<keyword evidence="5" id="KW-0819">tRNA processing</keyword>
<dbReference type="NCBIfam" id="TIGR00150">
    <property type="entry name" value="T6A_YjeE"/>
    <property type="match status" value="1"/>
</dbReference>
<evidence type="ECO:0000256" key="1">
    <source>
        <dbReference type="ARBA" id="ARBA00004496"/>
    </source>
</evidence>
<dbReference type="SUPFAM" id="SSF52540">
    <property type="entry name" value="P-loop containing nucleoside triphosphate hydrolases"/>
    <property type="match status" value="1"/>
</dbReference>
<keyword evidence="7" id="KW-0547">Nucleotide-binding</keyword>
<keyword evidence="4" id="KW-0963">Cytoplasm</keyword>
<reference evidence="11" key="1">
    <citation type="submission" date="2020-10" db="EMBL/GenBank/DDBJ databases">
        <title>Connecting structure to function with the recovery of over 1000 high-quality activated sludge metagenome-assembled genomes encoding full-length rRNA genes using long-read sequencing.</title>
        <authorList>
            <person name="Singleton C.M."/>
            <person name="Petriglieri F."/>
            <person name="Kristensen J.M."/>
            <person name="Kirkegaard R.H."/>
            <person name="Michaelsen T.Y."/>
            <person name="Andersen M.H."/>
            <person name="Karst S.M."/>
            <person name="Dueholm M.S."/>
            <person name="Nielsen P.H."/>
            <person name="Albertsen M."/>
        </authorList>
    </citation>
    <scope>NUCLEOTIDE SEQUENCE</scope>
    <source>
        <strain evidence="11">Bjer_18-Q3-R1-45_BAT3C.347</strain>
    </source>
</reference>
<dbReference type="Proteomes" id="UP000807785">
    <property type="component" value="Unassembled WGS sequence"/>
</dbReference>
<gene>
    <name evidence="11" type="primary">tsaE</name>
    <name evidence="11" type="ORF">IPH26_15920</name>
</gene>
<proteinExistence type="inferred from homology"/>
<evidence type="ECO:0000256" key="9">
    <source>
        <dbReference type="ARBA" id="ARBA00022842"/>
    </source>
</evidence>
<protein>
    <recommendedName>
        <fullName evidence="3">tRNA threonylcarbamoyladenosine biosynthesis protein TsaE</fullName>
    </recommendedName>
    <alternativeName>
        <fullName evidence="10">t(6)A37 threonylcarbamoyladenosine biosynthesis protein TsaE</fullName>
    </alternativeName>
</protein>
<keyword evidence="6" id="KW-0479">Metal-binding</keyword>
<dbReference type="GO" id="GO:0002949">
    <property type="term" value="P:tRNA threonylcarbamoyladenosine modification"/>
    <property type="evidence" value="ECO:0007669"/>
    <property type="project" value="InterPro"/>
</dbReference>
<evidence type="ECO:0000256" key="8">
    <source>
        <dbReference type="ARBA" id="ARBA00022840"/>
    </source>
</evidence>
<evidence type="ECO:0000256" key="3">
    <source>
        <dbReference type="ARBA" id="ARBA00019010"/>
    </source>
</evidence>
<comment type="similarity">
    <text evidence="2">Belongs to the TsaE family.</text>
</comment>
<dbReference type="PANTHER" id="PTHR33540:SF2">
    <property type="entry name" value="TRNA THREONYLCARBAMOYLADENOSINE BIOSYNTHESIS PROTEIN TSAE"/>
    <property type="match status" value="1"/>
</dbReference>
<organism evidence="11 12">
    <name type="scientific">Candidatus Methylophosphatis roskildensis</name>
    <dbReference type="NCBI Taxonomy" id="2899263"/>
    <lineage>
        <taxon>Bacteria</taxon>
        <taxon>Pseudomonadati</taxon>
        <taxon>Pseudomonadota</taxon>
        <taxon>Betaproteobacteria</taxon>
        <taxon>Nitrosomonadales</taxon>
        <taxon>Sterolibacteriaceae</taxon>
        <taxon>Candidatus Methylophosphatis</taxon>
    </lineage>
</organism>
<evidence type="ECO:0000313" key="11">
    <source>
        <dbReference type="EMBL" id="MBK6974362.1"/>
    </source>
</evidence>
<dbReference type="InterPro" id="IPR027417">
    <property type="entry name" value="P-loop_NTPase"/>
</dbReference>
<keyword evidence="8" id="KW-0067">ATP-binding</keyword>
<sequence length="146" mass="15538">MAGQLPARLTIWLDGDLGAGKTTLARGLLRALGYGGNVKSPTYTLVELYAISKLNLYHFDFYRLTDPQEFPDAGLDEYFAGDGIRLVEWPGRAAPFVPAADLVVALHVDGAGRRANIHAASRAGVECLRGLRKTLPAGLSSPAASS</sequence>
<comment type="subcellular location">
    <subcellularLocation>
        <location evidence="1">Cytoplasm</location>
    </subcellularLocation>
</comment>
<evidence type="ECO:0000256" key="5">
    <source>
        <dbReference type="ARBA" id="ARBA00022694"/>
    </source>
</evidence>
<evidence type="ECO:0000256" key="2">
    <source>
        <dbReference type="ARBA" id="ARBA00007599"/>
    </source>
</evidence>
<keyword evidence="9" id="KW-0460">Magnesium</keyword>
<evidence type="ECO:0000256" key="7">
    <source>
        <dbReference type="ARBA" id="ARBA00022741"/>
    </source>
</evidence>
<evidence type="ECO:0000256" key="6">
    <source>
        <dbReference type="ARBA" id="ARBA00022723"/>
    </source>
</evidence>
<dbReference type="AlphaFoldDB" id="A0A9D7HLP7"/>
<name>A0A9D7HLP7_9PROT</name>
<dbReference type="PANTHER" id="PTHR33540">
    <property type="entry name" value="TRNA THREONYLCARBAMOYLADENOSINE BIOSYNTHESIS PROTEIN TSAE"/>
    <property type="match status" value="1"/>
</dbReference>
<evidence type="ECO:0000313" key="12">
    <source>
        <dbReference type="Proteomes" id="UP000807785"/>
    </source>
</evidence>
<dbReference type="EMBL" id="JADJEV010000004">
    <property type="protein sequence ID" value="MBK6974362.1"/>
    <property type="molecule type" value="Genomic_DNA"/>
</dbReference>
<evidence type="ECO:0000256" key="4">
    <source>
        <dbReference type="ARBA" id="ARBA00022490"/>
    </source>
</evidence>
<accession>A0A9D7HLP7</accession>
<dbReference type="GO" id="GO:0005737">
    <property type="term" value="C:cytoplasm"/>
    <property type="evidence" value="ECO:0007669"/>
    <property type="project" value="UniProtKB-SubCell"/>
</dbReference>
<dbReference type="GO" id="GO:0046872">
    <property type="term" value="F:metal ion binding"/>
    <property type="evidence" value="ECO:0007669"/>
    <property type="project" value="UniProtKB-KW"/>
</dbReference>
<dbReference type="InterPro" id="IPR003442">
    <property type="entry name" value="T6A_TsaE"/>
</dbReference>